<dbReference type="VEuPathDB" id="FungiDB:FUN_014594"/>
<evidence type="ECO:0000313" key="1">
    <source>
        <dbReference type="EMBL" id="PKB99898.1"/>
    </source>
</evidence>
<gene>
    <name evidence="1" type="ORF">RhiirA5_429003</name>
</gene>
<evidence type="ECO:0000313" key="2">
    <source>
        <dbReference type="Proteomes" id="UP000232722"/>
    </source>
</evidence>
<evidence type="ECO:0008006" key="3">
    <source>
        <dbReference type="Google" id="ProtNLM"/>
    </source>
</evidence>
<reference evidence="1 2" key="2">
    <citation type="submission" date="2017-09" db="EMBL/GenBank/DDBJ databases">
        <title>Extensive intraspecific genome diversity in a model arbuscular mycorrhizal fungus.</title>
        <authorList>
            <person name="Chen E.C."/>
            <person name="Morin E."/>
            <person name="Beaudet D."/>
            <person name="Noel J."/>
            <person name="Ndikumana S."/>
            <person name="Charron P."/>
            <person name="St-Onge C."/>
            <person name="Giorgi J."/>
            <person name="Grigoriev I.V."/>
            <person name="Roux C."/>
            <person name="Martin F.M."/>
            <person name="Corradi N."/>
        </authorList>
    </citation>
    <scope>NUCLEOTIDE SEQUENCE [LARGE SCALE GENOMIC DNA]</scope>
    <source>
        <strain evidence="1 2">A5</strain>
    </source>
</reference>
<dbReference type="VEuPathDB" id="FungiDB:RhiirA1_452403"/>
<dbReference type="EMBL" id="LLXJ01002040">
    <property type="protein sequence ID" value="PKB99898.1"/>
    <property type="molecule type" value="Genomic_DNA"/>
</dbReference>
<dbReference type="VEuPathDB" id="FungiDB:RhiirFUN_011745"/>
<sequence>MIIQYNQPNETYLYNDIYNFIYNNGNGATKEKLFDAQYVVTLLEQHKIENNIFEYIVNNNTNEFESAIWMFPEQKMYYSRFFDIVFDNTYRTRFGEYVHKDENQKIFDVIELELIAIFTVRSNSKVEIYTDSLGVYNTWIQLFLDEELIWSTRRIWNANSLVLLENDIIMKEFNSDISWVNNESVAYNLKHFLEILPVMVLINKRNPEIYNRSICVRYNKTYENWIHNAAYEKLKENLEKTLYSE</sequence>
<comment type="caution">
    <text evidence="1">The sequence shown here is derived from an EMBL/GenBank/DDBJ whole genome shotgun (WGS) entry which is preliminary data.</text>
</comment>
<proteinExistence type="predicted"/>
<protein>
    <recommendedName>
        <fullName evidence="3">RNase H type-1 domain-containing protein</fullName>
    </recommendedName>
</protein>
<name>A0A2N0NZA7_9GLOM</name>
<dbReference type="Proteomes" id="UP000232722">
    <property type="component" value="Unassembled WGS sequence"/>
</dbReference>
<organism evidence="1 2">
    <name type="scientific">Rhizophagus irregularis</name>
    <dbReference type="NCBI Taxonomy" id="588596"/>
    <lineage>
        <taxon>Eukaryota</taxon>
        <taxon>Fungi</taxon>
        <taxon>Fungi incertae sedis</taxon>
        <taxon>Mucoromycota</taxon>
        <taxon>Glomeromycotina</taxon>
        <taxon>Glomeromycetes</taxon>
        <taxon>Glomerales</taxon>
        <taxon>Glomeraceae</taxon>
        <taxon>Rhizophagus</taxon>
    </lineage>
</organism>
<accession>A0A2N0NZA7</accession>
<reference evidence="1 2" key="1">
    <citation type="submission" date="2016-04" db="EMBL/GenBank/DDBJ databases">
        <title>Genome analyses suggest a sexual origin of heterokaryosis in a supposedly ancient asexual fungus.</title>
        <authorList>
            <person name="Ropars J."/>
            <person name="Sedzielewska K."/>
            <person name="Noel J."/>
            <person name="Charron P."/>
            <person name="Farinelli L."/>
            <person name="Marton T."/>
            <person name="Kruger M."/>
            <person name="Pelin A."/>
            <person name="Brachmann A."/>
            <person name="Corradi N."/>
        </authorList>
    </citation>
    <scope>NUCLEOTIDE SEQUENCE [LARGE SCALE GENOMIC DNA]</scope>
    <source>
        <strain evidence="1 2">A5</strain>
    </source>
</reference>
<dbReference type="VEuPathDB" id="FungiDB:RhiirFUN_011746"/>
<dbReference type="AlphaFoldDB" id="A0A2N0NZA7"/>